<protein>
    <recommendedName>
        <fullName evidence="7">Electron transfer flavoprotein subunit alpha</fullName>
    </recommendedName>
    <alternativeName>
        <fullName evidence="8">Electron transfer flavoprotein large subunit</fullName>
    </alternativeName>
</protein>
<dbReference type="GO" id="GO:0033539">
    <property type="term" value="P:fatty acid beta-oxidation using acyl-CoA dehydrogenase"/>
    <property type="evidence" value="ECO:0007669"/>
    <property type="project" value="TreeGrafter"/>
</dbReference>
<proteinExistence type="inferred from homology"/>
<dbReference type="InterPro" id="IPR001308">
    <property type="entry name" value="ETF_a/FixB"/>
</dbReference>
<feature type="binding site" evidence="9">
    <location>
        <position position="212"/>
    </location>
    <ligand>
        <name>FAD</name>
        <dbReference type="ChEBI" id="CHEBI:57692"/>
    </ligand>
</feature>
<name>A0A9D6Z3T5_9BACT</name>
<feature type="binding site" evidence="9">
    <location>
        <begin position="252"/>
        <end position="256"/>
    </location>
    <ligand>
        <name>FAD</name>
        <dbReference type="ChEBI" id="CHEBI:57692"/>
    </ligand>
</feature>
<comment type="function">
    <text evidence="6">The electron transfer flavoprotein serves as a specific electron acceptor for other dehydrogenases. It transfers the electrons to the main respiratory chain via ETF-ubiquinone oxidoreductase (ETF dehydrogenase).</text>
</comment>
<keyword evidence="2" id="KW-0813">Transport</keyword>
<sequence length="326" mass="34381">MSKVMIYGEIKGGRIKKTAFELASEGRRLADKLGGDLGAVVMGSAGEQFAADLGRYGVDTVYVVEAPELETYNSEYFAQALAKVIIEKKPEIVLISHSMQGKDLAPRTAAKLGVATIADCISFELDGSSLVAKRPMYAGKCYAQWVALGSPQMASARPNVLEVVETPKSGTVEKIAFSADASRATYTTKDLNLDTSGKVDLTEAEIIVSGGRGMGGPDYSLLEEMASVFGPTATVGASRAAVDAGWRTHSDQVGQTGKTVTPNLYVACGISGSIQHLAGMGSSKVIVAVNKDPEAPIFTKADYGIVGDLFKVIPEFNKELKALLAE</sequence>
<comment type="cofactor">
    <cofactor evidence="9">
        <name>FAD</name>
        <dbReference type="ChEBI" id="CHEBI:57692"/>
    </cofactor>
    <text evidence="9">Binds 1 FAD per dimer.</text>
</comment>
<evidence type="ECO:0000256" key="8">
    <source>
        <dbReference type="ARBA" id="ARBA00079299"/>
    </source>
</evidence>
<dbReference type="InterPro" id="IPR033947">
    <property type="entry name" value="ETF_alpha_N"/>
</dbReference>
<organism evidence="11 12">
    <name type="scientific">Desulfomonile tiedjei</name>
    <dbReference type="NCBI Taxonomy" id="2358"/>
    <lineage>
        <taxon>Bacteria</taxon>
        <taxon>Pseudomonadati</taxon>
        <taxon>Thermodesulfobacteriota</taxon>
        <taxon>Desulfomonilia</taxon>
        <taxon>Desulfomonilales</taxon>
        <taxon>Desulfomonilaceae</taxon>
        <taxon>Desulfomonile</taxon>
    </lineage>
</organism>
<feature type="domain" description="Electron transfer flavoprotein alpha/beta-subunit N-terminal" evidence="10">
    <location>
        <begin position="4"/>
        <end position="195"/>
    </location>
</feature>
<dbReference type="PIRSF" id="PIRSF000089">
    <property type="entry name" value="Electra_flavoP_a"/>
    <property type="match status" value="1"/>
</dbReference>
<reference evidence="11" key="1">
    <citation type="submission" date="2020-07" db="EMBL/GenBank/DDBJ databases">
        <title>Huge and variable diversity of episymbiotic CPR bacteria and DPANN archaea in groundwater ecosystems.</title>
        <authorList>
            <person name="He C.Y."/>
            <person name="Keren R."/>
            <person name="Whittaker M."/>
            <person name="Farag I.F."/>
            <person name="Doudna J."/>
            <person name="Cate J.H.D."/>
            <person name="Banfield J.F."/>
        </authorList>
    </citation>
    <scope>NUCLEOTIDE SEQUENCE</scope>
    <source>
        <strain evidence="11">NC_groundwater_1664_Pr3_B-0.1um_52_9</strain>
    </source>
</reference>
<dbReference type="InterPro" id="IPR014729">
    <property type="entry name" value="Rossmann-like_a/b/a_fold"/>
</dbReference>
<dbReference type="SUPFAM" id="SSF52402">
    <property type="entry name" value="Adenine nucleotide alpha hydrolases-like"/>
    <property type="match status" value="1"/>
</dbReference>
<evidence type="ECO:0000256" key="5">
    <source>
        <dbReference type="ARBA" id="ARBA00022982"/>
    </source>
</evidence>
<evidence type="ECO:0000256" key="3">
    <source>
        <dbReference type="ARBA" id="ARBA00022630"/>
    </source>
</evidence>
<dbReference type="CDD" id="cd01715">
    <property type="entry name" value="ETF_alpha"/>
    <property type="match status" value="1"/>
</dbReference>
<evidence type="ECO:0000256" key="6">
    <source>
        <dbReference type="ARBA" id="ARBA00025649"/>
    </source>
</evidence>
<dbReference type="InterPro" id="IPR018206">
    <property type="entry name" value="ETF_asu_C_CS"/>
</dbReference>
<keyword evidence="5" id="KW-0249">Electron transport</keyword>
<dbReference type="EMBL" id="JACRDE010000280">
    <property type="protein sequence ID" value="MBI5249897.1"/>
    <property type="molecule type" value="Genomic_DNA"/>
</dbReference>
<dbReference type="FunFam" id="3.40.50.1220:FF:000001">
    <property type="entry name" value="Electron transfer flavoprotein, alpha subunit"/>
    <property type="match status" value="1"/>
</dbReference>
<comment type="caution">
    <text evidence="11">The sequence shown here is derived from an EMBL/GenBank/DDBJ whole genome shotgun (WGS) entry which is preliminary data.</text>
</comment>
<evidence type="ECO:0000256" key="9">
    <source>
        <dbReference type="PIRSR" id="PIRSR000089-1"/>
    </source>
</evidence>
<evidence type="ECO:0000313" key="11">
    <source>
        <dbReference type="EMBL" id="MBI5249897.1"/>
    </source>
</evidence>
<dbReference type="PANTHER" id="PTHR43153:SF1">
    <property type="entry name" value="ELECTRON TRANSFER FLAVOPROTEIN SUBUNIT ALPHA, MITOCHONDRIAL"/>
    <property type="match status" value="1"/>
</dbReference>
<dbReference type="Gene3D" id="3.40.50.620">
    <property type="entry name" value="HUPs"/>
    <property type="match status" value="1"/>
</dbReference>
<evidence type="ECO:0000256" key="2">
    <source>
        <dbReference type="ARBA" id="ARBA00022448"/>
    </source>
</evidence>
<dbReference type="Proteomes" id="UP000807825">
    <property type="component" value="Unassembled WGS sequence"/>
</dbReference>
<keyword evidence="4 9" id="KW-0274">FAD</keyword>
<gene>
    <name evidence="11" type="ORF">HY912_10420</name>
</gene>
<dbReference type="InterPro" id="IPR014731">
    <property type="entry name" value="ETF_asu_C"/>
</dbReference>
<comment type="similarity">
    <text evidence="1">Belongs to the ETF alpha-subunit/FixB family.</text>
</comment>
<dbReference type="PROSITE" id="PS00696">
    <property type="entry name" value="ETF_ALPHA"/>
    <property type="match status" value="1"/>
</dbReference>
<dbReference type="GO" id="GO:0050660">
    <property type="term" value="F:flavin adenine dinucleotide binding"/>
    <property type="evidence" value="ECO:0007669"/>
    <property type="project" value="InterPro"/>
</dbReference>
<dbReference type="SMART" id="SM00893">
    <property type="entry name" value="ETF"/>
    <property type="match status" value="1"/>
</dbReference>
<evidence type="ECO:0000256" key="1">
    <source>
        <dbReference type="ARBA" id="ARBA00005817"/>
    </source>
</evidence>
<dbReference type="InterPro" id="IPR014730">
    <property type="entry name" value="ETF_a/b_N"/>
</dbReference>
<dbReference type="Pfam" id="PF00766">
    <property type="entry name" value="ETF_alpha"/>
    <property type="match status" value="1"/>
</dbReference>
<dbReference type="InterPro" id="IPR029035">
    <property type="entry name" value="DHS-like_NAD/FAD-binding_dom"/>
</dbReference>
<keyword evidence="3" id="KW-0285">Flavoprotein</keyword>
<feature type="binding site" evidence="9">
    <location>
        <begin position="238"/>
        <end position="239"/>
    </location>
    <ligand>
        <name>FAD</name>
        <dbReference type="ChEBI" id="CHEBI:57692"/>
    </ligand>
</feature>
<dbReference type="Gene3D" id="3.40.50.1220">
    <property type="entry name" value="TPP-binding domain"/>
    <property type="match status" value="1"/>
</dbReference>
<dbReference type="AlphaFoldDB" id="A0A9D6Z3T5"/>
<dbReference type="Pfam" id="PF01012">
    <property type="entry name" value="ETF"/>
    <property type="match status" value="1"/>
</dbReference>
<accession>A0A9D6Z3T5</accession>
<evidence type="ECO:0000259" key="10">
    <source>
        <dbReference type="SMART" id="SM00893"/>
    </source>
</evidence>
<dbReference type="SUPFAM" id="SSF52467">
    <property type="entry name" value="DHS-like NAD/FAD-binding domain"/>
    <property type="match status" value="1"/>
</dbReference>
<evidence type="ECO:0000256" key="7">
    <source>
        <dbReference type="ARBA" id="ARBA00068674"/>
    </source>
</evidence>
<feature type="binding site" evidence="9">
    <location>
        <begin position="269"/>
        <end position="276"/>
    </location>
    <ligand>
        <name>FAD</name>
        <dbReference type="ChEBI" id="CHEBI:57692"/>
    </ligand>
</feature>
<evidence type="ECO:0000256" key="4">
    <source>
        <dbReference type="ARBA" id="ARBA00022827"/>
    </source>
</evidence>
<feature type="binding site" evidence="9">
    <location>
        <position position="290"/>
    </location>
    <ligand>
        <name>FAD</name>
        <dbReference type="ChEBI" id="CHEBI:57692"/>
    </ligand>
</feature>
<dbReference type="PANTHER" id="PTHR43153">
    <property type="entry name" value="ELECTRON TRANSFER FLAVOPROTEIN ALPHA"/>
    <property type="match status" value="1"/>
</dbReference>
<dbReference type="GO" id="GO:0009055">
    <property type="term" value="F:electron transfer activity"/>
    <property type="evidence" value="ECO:0007669"/>
    <property type="project" value="InterPro"/>
</dbReference>
<evidence type="ECO:0000313" key="12">
    <source>
        <dbReference type="Proteomes" id="UP000807825"/>
    </source>
</evidence>